<dbReference type="Gene3D" id="1.20.1720.10">
    <property type="entry name" value="Multidrug resistance protein D"/>
    <property type="match status" value="2"/>
</dbReference>
<dbReference type="Proteomes" id="UP000317043">
    <property type="component" value="Unassembled WGS sequence"/>
</dbReference>
<feature type="transmembrane region" description="Helical" evidence="7">
    <location>
        <begin position="279"/>
        <end position="302"/>
    </location>
</feature>
<keyword evidence="4 7" id="KW-0812">Transmembrane</keyword>
<dbReference type="EMBL" id="VFOW01000001">
    <property type="protein sequence ID" value="TQL79397.1"/>
    <property type="molecule type" value="Genomic_DNA"/>
</dbReference>
<dbReference type="PANTHER" id="PTHR42718:SF46">
    <property type="entry name" value="BLR6921 PROTEIN"/>
    <property type="match status" value="1"/>
</dbReference>
<dbReference type="PROSITE" id="PS50850">
    <property type="entry name" value="MFS"/>
    <property type="match status" value="1"/>
</dbReference>
<keyword evidence="10" id="KW-1185">Reference proteome</keyword>
<feature type="transmembrane region" description="Helical" evidence="7">
    <location>
        <begin position="212"/>
        <end position="232"/>
    </location>
</feature>
<dbReference type="AlphaFoldDB" id="A0A543B3I0"/>
<dbReference type="RefSeq" id="WP_142044669.1">
    <property type="nucleotide sequence ID" value="NZ_JBHTGS010000002.1"/>
</dbReference>
<dbReference type="GO" id="GO:0022857">
    <property type="term" value="F:transmembrane transporter activity"/>
    <property type="evidence" value="ECO:0007669"/>
    <property type="project" value="InterPro"/>
</dbReference>
<dbReference type="InParanoid" id="A0A543B3I0"/>
<evidence type="ECO:0000313" key="9">
    <source>
        <dbReference type="EMBL" id="TQL79397.1"/>
    </source>
</evidence>
<dbReference type="Pfam" id="PF07690">
    <property type="entry name" value="MFS_1"/>
    <property type="match status" value="1"/>
</dbReference>
<evidence type="ECO:0000256" key="3">
    <source>
        <dbReference type="ARBA" id="ARBA00022475"/>
    </source>
</evidence>
<keyword evidence="6 7" id="KW-0472">Membrane</keyword>
<dbReference type="OrthoDB" id="9807274at2"/>
<reference evidence="9 10" key="1">
    <citation type="submission" date="2019-06" db="EMBL/GenBank/DDBJ databases">
        <title>Sequencing the genomes of 1000 actinobacteria strains.</title>
        <authorList>
            <person name="Klenk H.-P."/>
        </authorList>
    </citation>
    <scope>NUCLEOTIDE SEQUENCE [LARGE SCALE GENOMIC DNA]</scope>
    <source>
        <strain evidence="9 10">DSM 45928</strain>
    </source>
</reference>
<gene>
    <name evidence="9" type="ORF">FB566_4999</name>
</gene>
<evidence type="ECO:0000259" key="8">
    <source>
        <dbReference type="PROSITE" id="PS50850"/>
    </source>
</evidence>
<feature type="transmembrane region" description="Helical" evidence="7">
    <location>
        <begin position="377"/>
        <end position="398"/>
    </location>
</feature>
<accession>A0A543B3I0</accession>
<dbReference type="PANTHER" id="PTHR42718">
    <property type="entry name" value="MAJOR FACILITATOR SUPERFAMILY MULTIDRUG TRANSPORTER MFSC"/>
    <property type="match status" value="1"/>
</dbReference>
<feature type="transmembrane region" description="Helical" evidence="7">
    <location>
        <begin position="120"/>
        <end position="141"/>
    </location>
</feature>
<feature type="transmembrane region" description="Helical" evidence="7">
    <location>
        <begin position="314"/>
        <end position="333"/>
    </location>
</feature>
<evidence type="ECO:0000256" key="1">
    <source>
        <dbReference type="ARBA" id="ARBA00004651"/>
    </source>
</evidence>
<evidence type="ECO:0000256" key="7">
    <source>
        <dbReference type="SAM" id="Phobius"/>
    </source>
</evidence>
<comment type="caution">
    <text evidence="9">The sequence shown here is derived from an EMBL/GenBank/DDBJ whole genome shotgun (WGS) entry which is preliminary data.</text>
</comment>
<sequence>MSPTHSPAAPRPPSVSPSRRRQWSTVLVLCAAQVLIVLEQNIVNIALPDIQDDLGFSAADLVWTVNAYVVPFGGLLLLAGRLGDLISRRRVFLTGLSLFVLASLWCGLAENQSVLLVARFVQGIGGAVTAAGLLGMVVAVFVDPRDRARAIGVFGFASAGGSALGLVVGGMITHWLSWQWIFLINLPLGGLVLAFAFRLLPRDRGQGWSAGIDALGAVLATVAIMTGVYTLIGIPTQPVSATLVGSAVTFGALAGFGWRQARAATPLIPARVWRAPNVVAANLVQALMTGGLFAFLFFTVLQLQQVWHYGPFEAGIAFLPAPTVIAVVSLWLVPRLLARFPARAIVLTGLPILLIGFLLFTRISVAGDYLTSMLPSMIMLAFGFSITMPALMSLGMSAVPDNDAGTASGLFSTTQQVGGAVGLAVLTTVAAARTDAVSADGGEAAFAAVSGYRLGFLIAAGMIGVAVILAATLLTTRGAEPAQAETEQPVS</sequence>
<dbReference type="FunCoup" id="A0A543B3I0">
    <property type="interactions" value="83"/>
</dbReference>
<feature type="transmembrane region" description="Helical" evidence="7">
    <location>
        <begin position="410"/>
        <end position="432"/>
    </location>
</feature>
<dbReference type="CDD" id="cd17321">
    <property type="entry name" value="MFS_MMR_MDR_like"/>
    <property type="match status" value="1"/>
</dbReference>
<comment type="subcellular location">
    <subcellularLocation>
        <location evidence="1">Cell membrane</location>
        <topology evidence="1">Multi-pass membrane protein</topology>
    </subcellularLocation>
</comment>
<evidence type="ECO:0000256" key="6">
    <source>
        <dbReference type="ARBA" id="ARBA00023136"/>
    </source>
</evidence>
<keyword evidence="2" id="KW-0813">Transport</keyword>
<keyword evidence="3" id="KW-1003">Cell membrane</keyword>
<evidence type="ECO:0000313" key="10">
    <source>
        <dbReference type="Proteomes" id="UP000317043"/>
    </source>
</evidence>
<proteinExistence type="predicted"/>
<keyword evidence="5 7" id="KW-1133">Transmembrane helix</keyword>
<feature type="transmembrane region" description="Helical" evidence="7">
    <location>
        <begin position="345"/>
        <end position="365"/>
    </location>
</feature>
<dbReference type="PRINTS" id="PR01036">
    <property type="entry name" value="TCRTETB"/>
</dbReference>
<dbReference type="SUPFAM" id="SSF103473">
    <property type="entry name" value="MFS general substrate transporter"/>
    <property type="match status" value="1"/>
</dbReference>
<evidence type="ECO:0000256" key="5">
    <source>
        <dbReference type="ARBA" id="ARBA00022989"/>
    </source>
</evidence>
<organism evidence="9 10">
    <name type="scientific">Stackebrandtia endophytica</name>
    <dbReference type="NCBI Taxonomy" id="1496996"/>
    <lineage>
        <taxon>Bacteria</taxon>
        <taxon>Bacillati</taxon>
        <taxon>Actinomycetota</taxon>
        <taxon>Actinomycetes</taxon>
        <taxon>Glycomycetales</taxon>
        <taxon>Glycomycetaceae</taxon>
        <taxon>Stackebrandtia</taxon>
    </lineage>
</organism>
<dbReference type="InterPro" id="IPR036259">
    <property type="entry name" value="MFS_trans_sf"/>
</dbReference>
<feature type="transmembrane region" description="Helical" evidence="7">
    <location>
        <begin position="58"/>
        <end position="79"/>
    </location>
</feature>
<name>A0A543B3I0_9ACTN</name>
<feature type="transmembrane region" description="Helical" evidence="7">
    <location>
        <begin position="153"/>
        <end position="172"/>
    </location>
</feature>
<dbReference type="InterPro" id="IPR011701">
    <property type="entry name" value="MFS"/>
</dbReference>
<feature type="transmembrane region" description="Helical" evidence="7">
    <location>
        <begin position="238"/>
        <end position="258"/>
    </location>
</feature>
<dbReference type="InterPro" id="IPR020846">
    <property type="entry name" value="MFS_dom"/>
</dbReference>
<evidence type="ECO:0000256" key="4">
    <source>
        <dbReference type="ARBA" id="ARBA00022692"/>
    </source>
</evidence>
<protein>
    <submittedName>
        <fullName evidence="9">EmrB/QacA subfamily drug resistance transporter</fullName>
    </submittedName>
</protein>
<feature type="transmembrane region" description="Helical" evidence="7">
    <location>
        <begin position="91"/>
        <end position="108"/>
    </location>
</feature>
<feature type="transmembrane region" description="Helical" evidence="7">
    <location>
        <begin position="178"/>
        <end position="200"/>
    </location>
</feature>
<feature type="transmembrane region" description="Helical" evidence="7">
    <location>
        <begin position="452"/>
        <end position="474"/>
    </location>
</feature>
<feature type="domain" description="Major facilitator superfamily (MFS) profile" evidence="8">
    <location>
        <begin position="25"/>
        <end position="478"/>
    </location>
</feature>
<evidence type="ECO:0000256" key="2">
    <source>
        <dbReference type="ARBA" id="ARBA00022448"/>
    </source>
</evidence>
<dbReference type="GO" id="GO:0005886">
    <property type="term" value="C:plasma membrane"/>
    <property type="evidence" value="ECO:0007669"/>
    <property type="project" value="UniProtKB-SubCell"/>
</dbReference>